<dbReference type="Proteomes" id="UP000494165">
    <property type="component" value="Unassembled WGS sequence"/>
</dbReference>
<evidence type="ECO:0000313" key="3">
    <source>
        <dbReference type="Proteomes" id="UP000494165"/>
    </source>
</evidence>
<evidence type="ECO:0000256" key="1">
    <source>
        <dbReference type="SAM" id="MobiDB-lite"/>
    </source>
</evidence>
<dbReference type="Pfam" id="PF14645">
    <property type="entry name" value="Chibby"/>
    <property type="match status" value="1"/>
</dbReference>
<keyword evidence="3" id="KW-1185">Reference proteome</keyword>
<comment type="caution">
    <text evidence="2">The sequence shown here is derived from an EMBL/GenBank/DDBJ whole genome shotgun (WGS) entry which is preliminary data.</text>
</comment>
<dbReference type="EMBL" id="CADEPI010000203">
    <property type="protein sequence ID" value="CAB3380220.1"/>
    <property type="molecule type" value="Genomic_DNA"/>
</dbReference>
<organism evidence="2 3">
    <name type="scientific">Cloeon dipterum</name>
    <dbReference type="NCBI Taxonomy" id="197152"/>
    <lineage>
        <taxon>Eukaryota</taxon>
        <taxon>Metazoa</taxon>
        <taxon>Ecdysozoa</taxon>
        <taxon>Arthropoda</taxon>
        <taxon>Hexapoda</taxon>
        <taxon>Insecta</taxon>
        <taxon>Pterygota</taxon>
        <taxon>Palaeoptera</taxon>
        <taxon>Ephemeroptera</taxon>
        <taxon>Pisciforma</taxon>
        <taxon>Baetidae</taxon>
        <taxon>Cloeon</taxon>
    </lineage>
</organism>
<name>A0A8S1DHU6_9INSE</name>
<evidence type="ECO:0000313" key="2">
    <source>
        <dbReference type="EMBL" id="CAB3380220.1"/>
    </source>
</evidence>
<dbReference type="InterPro" id="IPR028118">
    <property type="entry name" value="Chibby_fam"/>
</dbReference>
<protein>
    <submittedName>
        <fullName evidence="2">Uncharacterized protein</fullName>
    </submittedName>
</protein>
<gene>
    <name evidence="2" type="ORF">CLODIP_2_CD04006</name>
</gene>
<reference evidence="2 3" key="1">
    <citation type="submission" date="2020-04" db="EMBL/GenBank/DDBJ databases">
        <authorList>
            <person name="Alioto T."/>
            <person name="Alioto T."/>
            <person name="Gomez Garrido J."/>
        </authorList>
    </citation>
    <scope>NUCLEOTIDE SEQUENCE [LARGE SCALE GENOMIC DNA]</scope>
</reference>
<feature type="compositionally biased region" description="Gly residues" evidence="1">
    <location>
        <begin position="1"/>
        <end position="10"/>
    </location>
</feature>
<sequence>MPLLTSGGGKFAPPKIDQRKRNGQELPTDASQLPQEVQLNLGGCELIFSDGQWTSSGGTGVVRGSKKESAARKLEEENNLLKAKLELVMDMLTELTAQSRLQAKEVKMLRAKLRK</sequence>
<dbReference type="OrthoDB" id="2145765at2759"/>
<feature type="region of interest" description="Disordered" evidence="1">
    <location>
        <begin position="1"/>
        <end position="30"/>
    </location>
</feature>
<accession>A0A8S1DHU6</accession>
<dbReference type="AlphaFoldDB" id="A0A8S1DHU6"/>
<proteinExistence type="predicted"/>